<evidence type="ECO:0000313" key="27">
    <source>
        <dbReference type="RefSeq" id="XP_018018399.1"/>
    </source>
</evidence>
<feature type="binding site" evidence="24">
    <location>
        <position position="644"/>
    </location>
    <ligand>
        <name>Mn(2+)</name>
        <dbReference type="ChEBI" id="CHEBI:29035"/>
    </ligand>
</feature>
<protein>
    <recommendedName>
        <fullName evidence="6">Alpha-1,6-mannosyl-glycoprotein 2-beta-N-acetylglucosaminyltransferase</fullName>
        <ecNumber evidence="5">2.4.1.143</ecNumber>
    </recommendedName>
    <alternativeName>
        <fullName evidence="21">Beta-1,2-N-acetylglucosaminyltransferase II</fullName>
    </alternativeName>
    <alternativeName>
        <fullName evidence="20">GlcNAc-T II</fullName>
    </alternativeName>
    <alternativeName>
        <fullName evidence="19">Mannoside acetylglucosaminyltransferase 2</fullName>
    </alternativeName>
    <alternativeName>
        <fullName evidence="18">N-glycosyl-oligosaccharide-glycoprotein N-acetylglucosaminyltransferase II</fullName>
    </alternativeName>
</protein>
<keyword evidence="11" id="KW-0735">Signal-anchor</keyword>
<evidence type="ECO:0000256" key="7">
    <source>
        <dbReference type="ARBA" id="ARBA00022676"/>
    </source>
</evidence>
<comment type="catalytic activity">
    <reaction evidence="22">
        <text>an N(4)-{beta-D-GlcNAc-(1-&gt;2)-alpha-D-Man-(1-&gt;3)-[alpha-D-Man-(1-&gt;6)]-beta-D-Man-(1-&gt;4)-beta-D-GlcNAc-(1-&gt;4)-beta-D-GlcNAc}-L-asparaginyl-[protein] + UDP-N-acetyl-alpha-D-glucosamine = N(4)-{beta-D-GlcNAc-(1-&gt;2)-alpha-D-Man-(1-&gt;3)-[beta-D-GlcNAc-(1-&gt;2)-alpha-D-Man-(1-&gt;6)]-beta-D-Man-(1-&gt;4)-beta-D-GlcNAc-(1-&gt;4)-beta-D-GlcNAc}-L-asparaginyl-[protein] + UDP + H(+)</text>
        <dbReference type="Rhea" id="RHEA:12941"/>
        <dbReference type="Rhea" id="RHEA-COMP:13526"/>
        <dbReference type="Rhea" id="RHEA-COMP:14369"/>
        <dbReference type="ChEBI" id="CHEBI:15378"/>
        <dbReference type="ChEBI" id="CHEBI:57705"/>
        <dbReference type="ChEBI" id="CHEBI:58223"/>
        <dbReference type="ChEBI" id="CHEBI:60615"/>
        <dbReference type="ChEBI" id="CHEBI:60651"/>
        <dbReference type="EC" id="2.4.1.143"/>
    </reaction>
</comment>
<evidence type="ECO:0000256" key="12">
    <source>
        <dbReference type="ARBA" id="ARBA00022989"/>
    </source>
</evidence>
<evidence type="ECO:0000256" key="19">
    <source>
        <dbReference type="ARBA" id="ARBA00031203"/>
    </source>
</evidence>
<keyword evidence="9" id="KW-0812">Transmembrane</keyword>
<keyword evidence="13" id="KW-0333">Golgi apparatus</keyword>
<keyword evidence="12" id="KW-1133">Transmembrane helix</keyword>
<dbReference type="GO" id="GO:0006487">
    <property type="term" value="P:protein N-linked glycosylation"/>
    <property type="evidence" value="ECO:0007669"/>
    <property type="project" value="TreeGrafter"/>
</dbReference>
<evidence type="ECO:0000256" key="25">
    <source>
        <dbReference type="PIRSR" id="PIRSR607754-3"/>
    </source>
</evidence>
<evidence type="ECO:0000256" key="21">
    <source>
        <dbReference type="ARBA" id="ARBA00032915"/>
    </source>
</evidence>
<dbReference type="KEGG" id="hazt:108674922"/>
<evidence type="ECO:0000256" key="5">
    <source>
        <dbReference type="ARBA" id="ARBA00012613"/>
    </source>
</evidence>
<organism evidence="26 27">
    <name type="scientific">Hyalella azteca</name>
    <name type="common">Amphipod</name>
    <dbReference type="NCBI Taxonomy" id="294128"/>
    <lineage>
        <taxon>Eukaryota</taxon>
        <taxon>Metazoa</taxon>
        <taxon>Ecdysozoa</taxon>
        <taxon>Arthropoda</taxon>
        <taxon>Crustacea</taxon>
        <taxon>Multicrustacea</taxon>
        <taxon>Malacostraca</taxon>
        <taxon>Eumalacostraca</taxon>
        <taxon>Peracarida</taxon>
        <taxon>Amphipoda</taxon>
        <taxon>Senticaudata</taxon>
        <taxon>Talitrida</taxon>
        <taxon>Talitroidea</taxon>
        <taxon>Hyalellidae</taxon>
        <taxon>Hyalella</taxon>
    </lineage>
</organism>
<accession>A0A8B7NX72</accession>
<evidence type="ECO:0000256" key="13">
    <source>
        <dbReference type="ARBA" id="ARBA00023034"/>
    </source>
</evidence>
<name>A0A8B7NX72_HYAAZ</name>
<evidence type="ECO:0000256" key="23">
    <source>
        <dbReference type="PIRSR" id="PIRSR607754-1"/>
    </source>
</evidence>
<evidence type="ECO:0000256" key="3">
    <source>
        <dbReference type="ARBA" id="ARBA00004922"/>
    </source>
</evidence>
<comment type="pathway">
    <text evidence="3">Protein modification; protein glycosylation.</text>
</comment>
<evidence type="ECO:0000256" key="24">
    <source>
        <dbReference type="PIRSR" id="PIRSR607754-2"/>
    </source>
</evidence>
<feature type="disulfide bond" evidence="25">
    <location>
        <begin position="609"/>
        <end position="709"/>
    </location>
</feature>
<keyword evidence="17 24" id="KW-0464">Manganese</keyword>
<evidence type="ECO:0000256" key="2">
    <source>
        <dbReference type="ARBA" id="ARBA00004323"/>
    </source>
</evidence>
<evidence type="ECO:0000313" key="26">
    <source>
        <dbReference type="Proteomes" id="UP000694843"/>
    </source>
</evidence>
<evidence type="ECO:0000256" key="20">
    <source>
        <dbReference type="ARBA" id="ARBA00032552"/>
    </source>
</evidence>
<dbReference type="UniPathway" id="UPA00378"/>
<feature type="binding site" evidence="23">
    <location>
        <begin position="392"/>
        <end position="396"/>
    </location>
    <ligand>
        <name>substrate</name>
    </ligand>
</feature>
<comment type="subcellular location">
    <subcellularLocation>
        <location evidence="2">Golgi apparatus membrane</location>
        <topology evidence="2">Single-pass type II membrane protein</topology>
    </subcellularLocation>
</comment>
<dbReference type="Gene3D" id="3.90.550.10">
    <property type="entry name" value="Spore Coat Polysaccharide Biosynthesis Protein SpsA, Chain A"/>
    <property type="match status" value="1"/>
</dbReference>
<dbReference type="GeneID" id="108674922"/>
<evidence type="ECO:0000256" key="8">
    <source>
        <dbReference type="ARBA" id="ARBA00022679"/>
    </source>
</evidence>
<sequence>MRKCFRKVCKFVRCDMKCKPKRGWKKALAALIVASALLHLYFILRIPYYDILGELQRINLNKPDQMSSLTPPSSDAASNHEAGKNDSILSIIDGKTYVSTKGLRDIKTEVPLKNQQENNGFLKKITQSMAVIGVPDKTKQKGTKAVAVKKNPQDAPSGLSRDEIFAHFVLPSLDWKKKTGPNDKKIVYDLSEKARAEGRIGPFIVDSKRIFKSLMFYNGTRLQEANRTKPKDTTRSKILSESFNEISQQVQKMNEQSNASLILLTRSKPTATTLMSSRMSESSVQVTQKQRISQTVIEFKGKTSVATLLPKGSDAAKTENITLKSGPKTEPAKKSSRTVPLSHKISSDEVSLNESQISIIKERISAINDEQKIYNAEKFGPLLIDSTLIVVQVHNREATLKLLIRSLSEARHINESLVIFSHDLWSDEINLIVRNITAFRTMQIFFPFSVQLHPKKFPGQDPRDCARNHKRSKQQKSLRFRICQNEDWPDSFGHFREAFYTQIKHHWWWNKFRVFDELNITRNWTGVALFLEDDHYVAPDFLHVLEQLKQLAVSAQGRFLSLANLEKSNINNDRNFAYRATPGSPKFNTGLAFDQVAWSLIRSKANFFCSYDDYNWDWTLASLMYSDKRLIDVAFAVKTSRVFHLKSCGTHSKGSSCSNGAPDAEVVPKLAALKPYLFPESLVLQGTLQGSPLRKGNGGWGDRRDQELCLAMANGTASEMTLHRIQNMTEVLP</sequence>
<dbReference type="GO" id="GO:0009312">
    <property type="term" value="P:oligosaccharide biosynthetic process"/>
    <property type="evidence" value="ECO:0007669"/>
    <property type="project" value="InterPro"/>
</dbReference>
<feature type="binding site" evidence="24">
    <location>
        <position position="534"/>
    </location>
    <ligand>
        <name>Mn(2+)</name>
        <dbReference type="ChEBI" id="CHEBI:29035"/>
    </ligand>
</feature>
<dbReference type="GO" id="GO:0008455">
    <property type="term" value="F:alpha-1,6-mannosylglycoprotein 2-beta-N-acetylglucosaminyltransferase activity"/>
    <property type="evidence" value="ECO:0007669"/>
    <property type="project" value="UniProtKB-EC"/>
</dbReference>
<dbReference type="SUPFAM" id="SSF53448">
    <property type="entry name" value="Nucleotide-diphospho-sugar transferases"/>
    <property type="match status" value="1"/>
</dbReference>
<evidence type="ECO:0000256" key="17">
    <source>
        <dbReference type="ARBA" id="ARBA00023211"/>
    </source>
</evidence>
<comment type="cofactor">
    <cofactor evidence="1 24">
        <name>Mn(2+)</name>
        <dbReference type="ChEBI" id="CHEBI:29035"/>
    </cofactor>
</comment>
<keyword evidence="14" id="KW-0472">Membrane</keyword>
<dbReference type="OrthoDB" id="6019616at2759"/>
<evidence type="ECO:0000256" key="4">
    <source>
        <dbReference type="ARBA" id="ARBA00011011"/>
    </source>
</evidence>
<dbReference type="GO" id="GO:0000139">
    <property type="term" value="C:Golgi membrane"/>
    <property type="evidence" value="ECO:0007669"/>
    <property type="project" value="UniProtKB-SubCell"/>
</dbReference>
<feature type="binding site" evidence="23">
    <location>
        <begin position="502"/>
        <end position="506"/>
    </location>
    <ligand>
        <name>substrate</name>
    </ligand>
</feature>
<dbReference type="PANTHER" id="PTHR12871:SF0">
    <property type="entry name" value="ALPHA-1,6-MANNOSYL-GLYCOPROTEIN 2-BETA-N-ACETYLGLUCOSAMINYLTRANSFERASE"/>
    <property type="match status" value="1"/>
</dbReference>
<evidence type="ECO:0000256" key="14">
    <source>
        <dbReference type="ARBA" id="ARBA00023136"/>
    </source>
</evidence>
<dbReference type="Proteomes" id="UP000694843">
    <property type="component" value="Unplaced"/>
</dbReference>
<proteinExistence type="inferred from homology"/>
<evidence type="ECO:0000256" key="11">
    <source>
        <dbReference type="ARBA" id="ARBA00022968"/>
    </source>
</evidence>
<evidence type="ECO:0000256" key="15">
    <source>
        <dbReference type="ARBA" id="ARBA00023157"/>
    </source>
</evidence>
<keyword evidence="10 24" id="KW-0479">Metal-binding</keyword>
<evidence type="ECO:0000256" key="22">
    <source>
        <dbReference type="ARBA" id="ARBA00093257"/>
    </source>
</evidence>
<evidence type="ECO:0000256" key="1">
    <source>
        <dbReference type="ARBA" id="ARBA00001936"/>
    </source>
</evidence>
<keyword evidence="8" id="KW-0808">Transferase</keyword>
<keyword evidence="16" id="KW-0325">Glycoprotein</keyword>
<dbReference type="InterPro" id="IPR029044">
    <property type="entry name" value="Nucleotide-diphossugar_trans"/>
</dbReference>
<evidence type="ECO:0000256" key="6">
    <source>
        <dbReference type="ARBA" id="ARBA00014817"/>
    </source>
</evidence>
<dbReference type="Pfam" id="PF05060">
    <property type="entry name" value="MGAT2"/>
    <property type="match status" value="1"/>
</dbReference>
<keyword evidence="26" id="KW-1185">Reference proteome</keyword>
<evidence type="ECO:0000256" key="10">
    <source>
        <dbReference type="ARBA" id="ARBA00022723"/>
    </source>
</evidence>
<dbReference type="GO" id="GO:0005795">
    <property type="term" value="C:Golgi stack"/>
    <property type="evidence" value="ECO:0007669"/>
    <property type="project" value="InterPro"/>
</dbReference>
<evidence type="ECO:0000256" key="9">
    <source>
        <dbReference type="ARBA" id="ARBA00022692"/>
    </source>
</evidence>
<reference evidence="27" key="1">
    <citation type="submission" date="2025-08" db="UniProtKB">
        <authorList>
            <consortium name="RefSeq"/>
        </authorList>
    </citation>
    <scope>IDENTIFICATION</scope>
    <source>
        <tissue evidence="27">Whole organism</tissue>
    </source>
</reference>
<gene>
    <name evidence="27" type="primary">LOC108674922</name>
</gene>
<keyword evidence="15 25" id="KW-1015">Disulfide bond</keyword>
<comment type="similarity">
    <text evidence="4">Belongs to the glycosyltransferase 16 (GT16) protein family.</text>
</comment>
<keyword evidence="7" id="KW-0328">Glycosyltransferase</keyword>
<dbReference type="RefSeq" id="XP_018018399.1">
    <property type="nucleotide sequence ID" value="XM_018162910.2"/>
</dbReference>
<feature type="disulfide bond" evidence="25">
    <location>
        <begin position="648"/>
        <end position="657"/>
    </location>
</feature>
<dbReference type="EC" id="2.4.1.143" evidence="5"/>
<dbReference type="AlphaFoldDB" id="A0A8B7NX72"/>
<dbReference type="GO" id="GO:0046872">
    <property type="term" value="F:metal ion binding"/>
    <property type="evidence" value="ECO:0007669"/>
    <property type="project" value="UniProtKB-KW"/>
</dbReference>
<dbReference type="PANTHER" id="PTHR12871">
    <property type="entry name" value="BETA-1,2-N-ACETYLGLUCOSAMINYLTRANSFERASE II"/>
    <property type="match status" value="1"/>
</dbReference>
<evidence type="ECO:0000256" key="18">
    <source>
        <dbReference type="ARBA" id="ARBA00029663"/>
    </source>
</evidence>
<evidence type="ECO:0000256" key="16">
    <source>
        <dbReference type="ARBA" id="ARBA00023180"/>
    </source>
</evidence>
<feature type="binding site" evidence="23">
    <location>
        <position position="423"/>
    </location>
    <ligand>
        <name>substrate</name>
    </ligand>
</feature>
<feature type="disulfide bond" evidence="25">
    <location>
        <begin position="465"/>
        <end position="483"/>
    </location>
</feature>
<dbReference type="InterPro" id="IPR007754">
    <property type="entry name" value="GlcNAc_II"/>
</dbReference>